<dbReference type="PROSITE" id="PS50294">
    <property type="entry name" value="WD_REPEATS_REGION"/>
    <property type="match status" value="3"/>
</dbReference>
<dbReference type="Gene3D" id="2.130.10.10">
    <property type="entry name" value="YVTN repeat-like/Quinoprotein amine dehydrogenase"/>
    <property type="match status" value="2"/>
</dbReference>
<evidence type="ECO:0000256" key="2">
    <source>
        <dbReference type="ARBA" id="ARBA00022574"/>
    </source>
</evidence>
<keyword evidence="6" id="KW-1185">Reference proteome</keyword>
<comment type="caution">
    <text evidence="5">The sequence shown here is derived from an EMBL/GenBank/DDBJ whole genome shotgun (WGS) entry which is preliminary data.</text>
</comment>
<dbReference type="PROSITE" id="PS50082">
    <property type="entry name" value="WD_REPEATS_2"/>
    <property type="match status" value="4"/>
</dbReference>
<keyword evidence="2 4" id="KW-0853">WD repeat</keyword>
<dbReference type="AlphaFoldDB" id="A0A550CD30"/>
<dbReference type="PANTHER" id="PTHR19842">
    <property type="entry name" value="G BETA-LIKE PROTEIN GBL"/>
    <property type="match status" value="1"/>
</dbReference>
<evidence type="ECO:0000256" key="1">
    <source>
        <dbReference type="ARBA" id="ARBA00009890"/>
    </source>
</evidence>
<evidence type="ECO:0000313" key="6">
    <source>
        <dbReference type="Proteomes" id="UP000320762"/>
    </source>
</evidence>
<feature type="repeat" description="WD" evidence="4">
    <location>
        <begin position="218"/>
        <end position="259"/>
    </location>
</feature>
<dbReference type="SMART" id="SM00320">
    <property type="entry name" value="WD40"/>
    <property type="match status" value="4"/>
</dbReference>
<dbReference type="OrthoDB" id="400at2759"/>
<dbReference type="CDD" id="cd00200">
    <property type="entry name" value="WD40"/>
    <property type="match status" value="1"/>
</dbReference>
<keyword evidence="3" id="KW-0677">Repeat</keyword>
<evidence type="ECO:0000256" key="3">
    <source>
        <dbReference type="ARBA" id="ARBA00022737"/>
    </source>
</evidence>
<dbReference type="STRING" id="97359.A0A550CD30"/>
<dbReference type="PANTHER" id="PTHR19842:SF0">
    <property type="entry name" value="TARGET OF RAPAMYCIN COMPLEX SUBUNIT LST8"/>
    <property type="match status" value="1"/>
</dbReference>
<feature type="repeat" description="WD" evidence="4">
    <location>
        <begin position="173"/>
        <end position="214"/>
    </location>
</feature>
<evidence type="ECO:0000313" key="5">
    <source>
        <dbReference type="EMBL" id="TRM62718.1"/>
    </source>
</evidence>
<dbReference type="EMBL" id="VDMD01000012">
    <property type="protein sequence ID" value="TRM62718.1"/>
    <property type="molecule type" value="Genomic_DNA"/>
</dbReference>
<sequence length="290" mass="32316">MSVVLVTGSYDHEIRFWEAWSGICSRTISRAGESGQVNRLAISPDKQFLAAAIHKKVNIYEIASTSNEPVVTFEGHTMNVTSVCFHSEGKWLVTGSEDGTIKIWDLRGSIKQWDLSENLCSHELTPAGDIPIRSVTLASDGSLLVAGNNKARFSRTLVNDDARMPRFQAVTKFVAHNKYLTRCLLSPDAKYLATCSADTTVKIWSISPSYEFRQEKVLVGHQRWVWDCAFSADSAYLVTASSDHTARLWEMASGKTVRQYNGHHKGGRDITPRKTYELTPDPSGCLLRIT</sequence>
<dbReference type="InterPro" id="IPR020472">
    <property type="entry name" value="WD40_PAC1"/>
</dbReference>
<protein>
    <submittedName>
        <fullName evidence="5">WD40-repeat-containing domain protein</fullName>
    </submittedName>
</protein>
<organism evidence="5 6">
    <name type="scientific">Schizophyllum amplum</name>
    <dbReference type="NCBI Taxonomy" id="97359"/>
    <lineage>
        <taxon>Eukaryota</taxon>
        <taxon>Fungi</taxon>
        <taxon>Dikarya</taxon>
        <taxon>Basidiomycota</taxon>
        <taxon>Agaricomycotina</taxon>
        <taxon>Agaricomycetes</taxon>
        <taxon>Agaricomycetidae</taxon>
        <taxon>Agaricales</taxon>
        <taxon>Schizophyllaceae</taxon>
        <taxon>Schizophyllum</taxon>
    </lineage>
</organism>
<comment type="similarity">
    <text evidence="1">Belongs to the WD repeat LST8 family.</text>
</comment>
<gene>
    <name evidence="5" type="ORF">BD626DRAFT_569853</name>
</gene>
<dbReference type="Proteomes" id="UP000320762">
    <property type="component" value="Unassembled WGS sequence"/>
</dbReference>
<evidence type="ECO:0000256" key="4">
    <source>
        <dbReference type="PROSITE-ProRule" id="PRU00221"/>
    </source>
</evidence>
<dbReference type="GO" id="GO:0031929">
    <property type="term" value="P:TOR signaling"/>
    <property type="evidence" value="ECO:0007669"/>
    <property type="project" value="InterPro"/>
</dbReference>
<dbReference type="PRINTS" id="PR00320">
    <property type="entry name" value="GPROTEINBRPT"/>
</dbReference>
<dbReference type="SUPFAM" id="SSF50978">
    <property type="entry name" value="WD40 repeat-like"/>
    <property type="match status" value="1"/>
</dbReference>
<dbReference type="GO" id="GO:0031932">
    <property type="term" value="C:TORC2 complex"/>
    <property type="evidence" value="ECO:0007669"/>
    <property type="project" value="InterPro"/>
</dbReference>
<accession>A0A550CD30</accession>
<reference evidence="5 6" key="1">
    <citation type="journal article" date="2019" name="New Phytol.">
        <title>Comparative genomics reveals unique wood-decay strategies and fruiting body development in the Schizophyllaceae.</title>
        <authorList>
            <person name="Almasi E."/>
            <person name="Sahu N."/>
            <person name="Krizsan K."/>
            <person name="Balint B."/>
            <person name="Kovacs G.M."/>
            <person name="Kiss B."/>
            <person name="Cseklye J."/>
            <person name="Drula E."/>
            <person name="Henrissat B."/>
            <person name="Nagy I."/>
            <person name="Chovatia M."/>
            <person name="Adam C."/>
            <person name="LaButti K."/>
            <person name="Lipzen A."/>
            <person name="Riley R."/>
            <person name="Grigoriev I.V."/>
            <person name="Nagy L.G."/>
        </authorList>
    </citation>
    <scope>NUCLEOTIDE SEQUENCE [LARGE SCALE GENOMIC DNA]</scope>
    <source>
        <strain evidence="5 6">NL-1724</strain>
    </source>
</reference>
<dbReference type="Pfam" id="PF00400">
    <property type="entry name" value="WD40"/>
    <property type="match status" value="3"/>
</dbReference>
<dbReference type="InterPro" id="IPR015943">
    <property type="entry name" value="WD40/YVTN_repeat-like_dom_sf"/>
</dbReference>
<feature type="repeat" description="WD" evidence="4">
    <location>
        <begin position="1"/>
        <end position="18"/>
    </location>
</feature>
<name>A0A550CD30_9AGAR</name>
<feature type="repeat" description="WD" evidence="4">
    <location>
        <begin position="73"/>
        <end position="107"/>
    </location>
</feature>
<dbReference type="PROSITE" id="PS00678">
    <property type="entry name" value="WD_REPEATS_1"/>
    <property type="match status" value="2"/>
</dbReference>
<dbReference type="InterPro" id="IPR036322">
    <property type="entry name" value="WD40_repeat_dom_sf"/>
</dbReference>
<dbReference type="InterPro" id="IPR001680">
    <property type="entry name" value="WD40_rpt"/>
</dbReference>
<dbReference type="GO" id="GO:0032956">
    <property type="term" value="P:regulation of actin cytoskeleton organization"/>
    <property type="evidence" value="ECO:0007669"/>
    <property type="project" value="TreeGrafter"/>
</dbReference>
<dbReference type="InterPro" id="IPR037588">
    <property type="entry name" value="MLST8"/>
</dbReference>
<dbReference type="GO" id="GO:0031931">
    <property type="term" value="C:TORC1 complex"/>
    <property type="evidence" value="ECO:0007669"/>
    <property type="project" value="InterPro"/>
</dbReference>
<dbReference type="InterPro" id="IPR019775">
    <property type="entry name" value="WD40_repeat_CS"/>
</dbReference>
<proteinExistence type="inferred from homology"/>